<dbReference type="InterPro" id="IPR002168">
    <property type="entry name" value="Lipase_GDXG_HIS_AS"/>
</dbReference>
<gene>
    <name evidence="4" type="ORF">HY834_21005</name>
</gene>
<accession>A0A933L5B3</accession>
<dbReference type="EMBL" id="JACRAF010000069">
    <property type="protein sequence ID" value="MBI4924223.1"/>
    <property type="molecule type" value="Genomic_DNA"/>
</dbReference>
<proteinExistence type="inferred from homology"/>
<comment type="caution">
    <text evidence="4">The sequence shown here is derived from an EMBL/GenBank/DDBJ whole genome shotgun (WGS) entry which is preliminary data.</text>
</comment>
<dbReference type="InterPro" id="IPR013094">
    <property type="entry name" value="AB_hydrolase_3"/>
</dbReference>
<dbReference type="SUPFAM" id="SSF53474">
    <property type="entry name" value="alpha/beta-Hydrolases"/>
    <property type="match status" value="1"/>
</dbReference>
<feature type="domain" description="Alpha/beta hydrolase fold-3" evidence="3">
    <location>
        <begin position="84"/>
        <end position="288"/>
    </location>
</feature>
<comment type="similarity">
    <text evidence="1">Belongs to the 'GDXG' lipolytic enzyme family.</text>
</comment>
<sequence>MASSEGNLAGLHPFLAAGVAVRRRGPHYSDLTLIEARKLSRARQGDPTRLPAVDAVDDFSIPGPAGPLPVRLYRPSPGPALPLVVYFHGGGFVAGDLDSHDSILRRLALASGGLVLSVAYRLAPEHPFPAAIEDAEAALQHTLAHAGVLGADPRAVFAGGDSAGAAIAFAAAGVVPGLAGMLLFYPVTDLSRLGETESYRRFGDGAAGLSLDDMQWSARHYAPEGTSRQDWRCSPLLVGERVGLPPAFVATAEYDVLRSEGEALANLLAARGNSVEHHAVQGVNHGYLGAGDAVPQAAATIAAAAAWIRTLVHSAGDDGARPVR</sequence>
<dbReference type="PANTHER" id="PTHR48081:SF8">
    <property type="entry name" value="ALPHA_BETA HYDROLASE FOLD-3 DOMAIN-CONTAINING PROTEIN-RELATED"/>
    <property type="match status" value="1"/>
</dbReference>
<dbReference type="InterPro" id="IPR050300">
    <property type="entry name" value="GDXG_lipolytic_enzyme"/>
</dbReference>
<reference evidence="4" key="1">
    <citation type="submission" date="2020-07" db="EMBL/GenBank/DDBJ databases">
        <title>Huge and variable diversity of episymbiotic CPR bacteria and DPANN archaea in groundwater ecosystems.</title>
        <authorList>
            <person name="He C.Y."/>
            <person name="Keren R."/>
            <person name="Whittaker M."/>
            <person name="Farag I.F."/>
            <person name="Doudna J."/>
            <person name="Cate J.H.D."/>
            <person name="Banfield J.F."/>
        </authorList>
    </citation>
    <scope>NUCLEOTIDE SEQUENCE</scope>
    <source>
        <strain evidence="4">NC_groundwater_1586_Pr3_B-0.1um_66_15</strain>
    </source>
</reference>
<evidence type="ECO:0000256" key="2">
    <source>
        <dbReference type="ARBA" id="ARBA00022801"/>
    </source>
</evidence>
<evidence type="ECO:0000313" key="4">
    <source>
        <dbReference type="EMBL" id="MBI4924223.1"/>
    </source>
</evidence>
<evidence type="ECO:0000313" key="5">
    <source>
        <dbReference type="Proteomes" id="UP000782610"/>
    </source>
</evidence>
<dbReference type="AlphaFoldDB" id="A0A933L5B3"/>
<dbReference type="InterPro" id="IPR029058">
    <property type="entry name" value="AB_hydrolase_fold"/>
</dbReference>
<protein>
    <submittedName>
        <fullName evidence="4">Alpha/beta hydrolase</fullName>
    </submittedName>
</protein>
<keyword evidence="2 4" id="KW-0378">Hydrolase</keyword>
<dbReference type="GO" id="GO:0016787">
    <property type="term" value="F:hydrolase activity"/>
    <property type="evidence" value="ECO:0007669"/>
    <property type="project" value="UniProtKB-KW"/>
</dbReference>
<organism evidence="4 5">
    <name type="scientific">Devosia nanyangense</name>
    <dbReference type="NCBI Taxonomy" id="1228055"/>
    <lineage>
        <taxon>Bacteria</taxon>
        <taxon>Pseudomonadati</taxon>
        <taxon>Pseudomonadota</taxon>
        <taxon>Alphaproteobacteria</taxon>
        <taxon>Hyphomicrobiales</taxon>
        <taxon>Devosiaceae</taxon>
        <taxon>Devosia</taxon>
    </lineage>
</organism>
<name>A0A933L5B3_9HYPH</name>
<evidence type="ECO:0000259" key="3">
    <source>
        <dbReference type="Pfam" id="PF07859"/>
    </source>
</evidence>
<dbReference type="PANTHER" id="PTHR48081">
    <property type="entry name" value="AB HYDROLASE SUPERFAMILY PROTEIN C4A8.06C"/>
    <property type="match status" value="1"/>
</dbReference>
<evidence type="ECO:0000256" key="1">
    <source>
        <dbReference type="ARBA" id="ARBA00010515"/>
    </source>
</evidence>
<dbReference type="PROSITE" id="PS01173">
    <property type="entry name" value="LIPASE_GDXG_HIS"/>
    <property type="match status" value="1"/>
</dbReference>
<dbReference type="Pfam" id="PF07859">
    <property type="entry name" value="Abhydrolase_3"/>
    <property type="match status" value="1"/>
</dbReference>
<dbReference type="Proteomes" id="UP000782610">
    <property type="component" value="Unassembled WGS sequence"/>
</dbReference>
<dbReference type="Gene3D" id="3.40.50.1820">
    <property type="entry name" value="alpha/beta hydrolase"/>
    <property type="match status" value="1"/>
</dbReference>